<dbReference type="Proteomes" id="UP001153636">
    <property type="component" value="Chromosome 5"/>
</dbReference>
<evidence type="ECO:0000259" key="1">
    <source>
        <dbReference type="PROSITE" id="PS00028"/>
    </source>
</evidence>
<evidence type="ECO:0000313" key="3">
    <source>
        <dbReference type="Proteomes" id="UP001153636"/>
    </source>
</evidence>
<evidence type="ECO:0000313" key="2">
    <source>
        <dbReference type="EMBL" id="CAH1110663.1"/>
    </source>
</evidence>
<feature type="domain" description="C2H2-type" evidence="1">
    <location>
        <begin position="2"/>
        <end position="25"/>
    </location>
</feature>
<dbReference type="EMBL" id="OV651817">
    <property type="protein sequence ID" value="CAH1110663.1"/>
    <property type="molecule type" value="Genomic_DNA"/>
</dbReference>
<dbReference type="InterPro" id="IPR013087">
    <property type="entry name" value="Znf_C2H2_type"/>
</dbReference>
<reference evidence="2" key="1">
    <citation type="submission" date="2022-01" db="EMBL/GenBank/DDBJ databases">
        <authorList>
            <person name="King R."/>
        </authorList>
    </citation>
    <scope>NUCLEOTIDE SEQUENCE</scope>
</reference>
<proteinExistence type="predicted"/>
<organism evidence="2 3">
    <name type="scientific">Psylliodes chrysocephalus</name>
    <dbReference type="NCBI Taxonomy" id="3402493"/>
    <lineage>
        <taxon>Eukaryota</taxon>
        <taxon>Metazoa</taxon>
        <taxon>Ecdysozoa</taxon>
        <taxon>Arthropoda</taxon>
        <taxon>Hexapoda</taxon>
        <taxon>Insecta</taxon>
        <taxon>Pterygota</taxon>
        <taxon>Neoptera</taxon>
        <taxon>Endopterygota</taxon>
        <taxon>Coleoptera</taxon>
        <taxon>Polyphaga</taxon>
        <taxon>Cucujiformia</taxon>
        <taxon>Chrysomeloidea</taxon>
        <taxon>Chrysomelidae</taxon>
        <taxon>Galerucinae</taxon>
        <taxon>Alticini</taxon>
        <taxon>Psylliodes</taxon>
    </lineage>
</organism>
<dbReference type="AlphaFoldDB" id="A0A9P0D268"/>
<protein>
    <recommendedName>
        <fullName evidence="1">C2H2-type domain-containing protein</fullName>
    </recommendedName>
</protein>
<feature type="non-terminal residue" evidence="2">
    <location>
        <position position="1"/>
    </location>
</feature>
<sequence length="102" mass="11600">MCKQMECDRSYRDLNGLCKHLLSNHLTNENKSMHMSSLPNTNVTSQVFNNSKVSDKNNMPDAIISSDCDNNIDLILGNFILKLYGNNSLNRGIVQQFMTYSH</sequence>
<name>A0A9P0D268_9CUCU</name>
<gene>
    <name evidence="2" type="ORF">PSYICH_LOCUS11018</name>
</gene>
<dbReference type="PROSITE" id="PS00028">
    <property type="entry name" value="ZINC_FINGER_C2H2_1"/>
    <property type="match status" value="1"/>
</dbReference>
<feature type="non-terminal residue" evidence="2">
    <location>
        <position position="102"/>
    </location>
</feature>
<accession>A0A9P0D268</accession>
<keyword evidence="3" id="KW-1185">Reference proteome</keyword>